<accession>A0A1E5Q524</accession>
<proteinExistence type="predicted"/>
<dbReference type="STRING" id="28181.BEN30_00855"/>
<evidence type="ECO:0000256" key="1">
    <source>
        <dbReference type="ARBA" id="ARBA00022737"/>
    </source>
</evidence>
<dbReference type="AlphaFoldDB" id="A0A1E5Q524"/>
<evidence type="ECO:0000313" key="4">
    <source>
        <dbReference type="EMBL" id="OEJ64673.1"/>
    </source>
</evidence>
<evidence type="ECO:0000256" key="2">
    <source>
        <dbReference type="ARBA" id="ARBA00023043"/>
    </source>
</evidence>
<sequence>MFKARTILFFSVLVATLTPHESKAATDWVCSQLHEAAFLDEPDEVREALAHGIDINCKDVLGQTALVTAVNGASIDSFEVLIKAGARVNVQTEFGQSLLQHTQKKFRAVDQHRGLEQYRDLFQTMIARLQLAGANP</sequence>
<dbReference type="OrthoDB" id="7872474at2"/>
<dbReference type="EMBL" id="MCGG01000067">
    <property type="protein sequence ID" value="OEJ64673.1"/>
    <property type="molecule type" value="Genomic_DNA"/>
</dbReference>
<comment type="caution">
    <text evidence="4">The sequence shown here is derived from an EMBL/GenBank/DDBJ whole genome shotgun (WGS) entry which is preliminary data.</text>
</comment>
<keyword evidence="2 3" id="KW-0040">ANK repeat</keyword>
<evidence type="ECO:0000313" key="5">
    <source>
        <dbReference type="Proteomes" id="UP000095347"/>
    </source>
</evidence>
<organism evidence="4 5">
    <name type="scientific">Magnetovibrio blakemorei</name>
    <dbReference type="NCBI Taxonomy" id="28181"/>
    <lineage>
        <taxon>Bacteria</taxon>
        <taxon>Pseudomonadati</taxon>
        <taxon>Pseudomonadota</taxon>
        <taxon>Alphaproteobacteria</taxon>
        <taxon>Rhodospirillales</taxon>
        <taxon>Magnetovibrionaceae</taxon>
        <taxon>Magnetovibrio</taxon>
    </lineage>
</organism>
<dbReference type="PROSITE" id="PS50088">
    <property type="entry name" value="ANK_REPEAT"/>
    <property type="match status" value="1"/>
</dbReference>
<gene>
    <name evidence="4" type="ORF">BEN30_00855</name>
</gene>
<dbReference type="RefSeq" id="WP_069959175.1">
    <property type="nucleotide sequence ID" value="NZ_MCGG01000067.1"/>
</dbReference>
<dbReference type="Gene3D" id="1.25.40.20">
    <property type="entry name" value="Ankyrin repeat-containing domain"/>
    <property type="match status" value="1"/>
</dbReference>
<name>A0A1E5Q524_9PROT</name>
<keyword evidence="1" id="KW-0677">Repeat</keyword>
<dbReference type="InterPro" id="IPR036770">
    <property type="entry name" value="Ankyrin_rpt-contain_sf"/>
</dbReference>
<dbReference type="SUPFAM" id="SSF48403">
    <property type="entry name" value="Ankyrin repeat"/>
    <property type="match status" value="1"/>
</dbReference>
<dbReference type="PANTHER" id="PTHR24171">
    <property type="entry name" value="ANKYRIN REPEAT DOMAIN-CONTAINING PROTEIN 39-RELATED"/>
    <property type="match status" value="1"/>
</dbReference>
<dbReference type="Proteomes" id="UP000095347">
    <property type="component" value="Unassembled WGS sequence"/>
</dbReference>
<protein>
    <submittedName>
        <fullName evidence="4">Uncharacterized protein</fullName>
    </submittedName>
</protein>
<evidence type="ECO:0000256" key="3">
    <source>
        <dbReference type="PROSITE-ProRule" id="PRU00023"/>
    </source>
</evidence>
<dbReference type="InterPro" id="IPR002110">
    <property type="entry name" value="Ankyrin_rpt"/>
</dbReference>
<feature type="repeat" description="ANK" evidence="3">
    <location>
        <begin position="61"/>
        <end position="93"/>
    </location>
</feature>
<keyword evidence="5" id="KW-1185">Reference proteome</keyword>
<reference evidence="5" key="1">
    <citation type="submission" date="2016-07" db="EMBL/GenBank/DDBJ databases">
        <authorList>
            <person name="Florea S."/>
            <person name="Webb J.S."/>
            <person name="Jaromczyk J."/>
            <person name="Schardl C.L."/>
        </authorList>
    </citation>
    <scope>NUCLEOTIDE SEQUENCE [LARGE SCALE GENOMIC DNA]</scope>
    <source>
        <strain evidence="5">MV-1</strain>
    </source>
</reference>